<dbReference type="EMBL" id="JADBGQ010000009">
    <property type="protein sequence ID" value="KAG5378186.1"/>
    <property type="molecule type" value="Genomic_DNA"/>
</dbReference>
<accession>A0ABQ7KYQ7</accession>
<gene>
    <name evidence="1" type="primary">A07p008350.1_BraROA</name>
    <name evidence="1" type="ORF">IGI04_026028</name>
</gene>
<protein>
    <submittedName>
        <fullName evidence="1">Uncharacterized protein</fullName>
    </submittedName>
</protein>
<name>A0ABQ7KYQ7_BRACM</name>
<evidence type="ECO:0000313" key="1">
    <source>
        <dbReference type="EMBL" id="KAG5378186.1"/>
    </source>
</evidence>
<evidence type="ECO:0000313" key="2">
    <source>
        <dbReference type="Proteomes" id="UP000823674"/>
    </source>
</evidence>
<keyword evidence="2" id="KW-1185">Reference proteome</keyword>
<reference evidence="1 2" key="1">
    <citation type="submission" date="2021-03" db="EMBL/GenBank/DDBJ databases">
        <authorList>
            <person name="King G.J."/>
            <person name="Bancroft I."/>
            <person name="Baten A."/>
            <person name="Bloomfield J."/>
            <person name="Borpatragohain P."/>
            <person name="He Z."/>
            <person name="Irish N."/>
            <person name="Irwin J."/>
            <person name="Liu K."/>
            <person name="Mauleon R.P."/>
            <person name="Moore J."/>
            <person name="Morris R."/>
            <person name="Ostergaard L."/>
            <person name="Wang B."/>
            <person name="Wells R."/>
        </authorList>
    </citation>
    <scope>NUCLEOTIDE SEQUENCE [LARGE SCALE GENOMIC DNA]</scope>
    <source>
        <strain evidence="1">R-o-18</strain>
        <tissue evidence="1">Leaf</tissue>
    </source>
</reference>
<organism evidence="1 2">
    <name type="scientific">Brassica rapa subsp. trilocularis</name>
    <dbReference type="NCBI Taxonomy" id="1813537"/>
    <lineage>
        <taxon>Eukaryota</taxon>
        <taxon>Viridiplantae</taxon>
        <taxon>Streptophyta</taxon>
        <taxon>Embryophyta</taxon>
        <taxon>Tracheophyta</taxon>
        <taxon>Spermatophyta</taxon>
        <taxon>Magnoliopsida</taxon>
        <taxon>eudicotyledons</taxon>
        <taxon>Gunneridae</taxon>
        <taxon>Pentapetalae</taxon>
        <taxon>rosids</taxon>
        <taxon>malvids</taxon>
        <taxon>Brassicales</taxon>
        <taxon>Brassicaceae</taxon>
        <taxon>Brassiceae</taxon>
        <taxon>Brassica</taxon>
    </lineage>
</organism>
<comment type="caution">
    <text evidence="1">The sequence shown here is derived from an EMBL/GenBank/DDBJ whole genome shotgun (WGS) entry which is preliminary data.</text>
</comment>
<dbReference type="Proteomes" id="UP000823674">
    <property type="component" value="Chromosome A07"/>
</dbReference>
<sequence>MDVWQIVLQTSNPWRASSTTRGFTWLWLFDFTEETQRKCKLRRIIGYPWCIATVVVSVIQEFPDLKEKQKFSAIATSHKEDEDDGVSW</sequence>
<proteinExistence type="predicted"/>